<organism evidence="2 3">
    <name type="scientific">Paraconiothyrium brasiliense</name>
    <dbReference type="NCBI Taxonomy" id="300254"/>
    <lineage>
        <taxon>Eukaryota</taxon>
        <taxon>Fungi</taxon>
        <taxon>Dikarya</taxon>
        <taxon>Ascomycota</taxon>
        <taxon>Pezizomycotina</taxon>
        <taxon>Dothideomycetes</taxon>
        <taxon>Pleosporomycetidae</taxon>
        <taxon>Pleosporales</taxon>
        <taxon>Massarineae</taxon>
        <taxon>Didymosphaeriaceae</taxon>
        <taxon>Paraconiothyrium</taxon>
    </lineage>
</organism>
<dbReference type="EMBL" id="JAKJXO020000001">
    <property type="protein sequence ID" value="KAL1612104.1"/>
    <property type="molecule type" value="Genomic_DNA"/>
</dbReference>
<evidence type="ECO:0000313" key="2">
    <source>
        <dbReference type="EMBL" id="KAL1612104.1"/>
    </source>
</evidence>
<feature type="compositionally biased region" description="Basic and acidic residues" evidence="1">
    <location>
        <begin position="622"/>
        <end position="636"/>
    </location>
</feature>
<evidence type="ECO:0000256" key="1">
    <source>
        <dbReference type="SAM" id="MobiDB-lite"/>
    </source>
</evidence>
<proteinExistence type="predicted"/>
<protein>
    <recommendedName>
        <fullName evidence="4">Peptidase A2 domain-containing protein</fullName>
    </recommendedName>
</protein>
<evidence type="ECO:0008006" key="4">
    <source>
        <dbReference type="Google" id="ProtNLM"/>
    </source>
</evidence>
<evidence type="ECO:0000313" key="3">
    <source>
        <dbReference type="Proteomes" id="UP001521785"/>
    </source>
</evidence>
<comment type="caution">
    <text evidence="2">The sequence shown here is derived from an EMBL/GenBank/DDBJ whole genome shotgun (WGS) entry which is preliminary data.</text>
</comment>
<name>A0ABR3S736_9PLEO</name>
<sequence length="645" mass="72354">MFSQEDILEMYRLFPPIKQPLSERSEEFPMLVQTNSGHSFVTARSLHQEFERLVDTGADRVPVLSASSDLRVEPKVVLQLVKGNPTLALLSQDSNSIVARQERDAIVKDLEEMLAKRLVHKARFIQSRDLNGESLESVLRIPSIKEILADVTEDHLLSKIYLSALADEIDQRLKAGLGNTETIELRSQSLPGTPPIWLIRQGLDQLSHLGEGGNDSVSQLHIEQEADVVRCIPKQSILSKRDELIAGLQSGELLFADLGNFSRTFGETYESSQALEKHLSGSPLITILGAFAVSTAKLSKVAGDAEDKLNLQGYLDLNAILPPEVPREIRDAVLLKITQMILVAGTDDGKLNFQLGNYLLKEELYNAKQQALLHMAEAQAGRQWDLLKDIPDKEPKFQMAELLASFPDDENVLRTVAQQKDSEIAAAERFSNEIFELELKNENEFSKFWTGRVSPRVHNYHEGLRAVDEAKLHDQLAELLASHLQKELVPDVLAKARSQGLVRSRRTRKNVNRFEATLKASKADLSGILSTIEKFSKKQGIPETDLDIAEEAKIASIQDTVRRMQKPKTDAPSMFLSLVVVLYARYHPGVVYATGKFAPKLLKQLRTKLVSEEYEQVEKWKEQAKAGTLNKEDRESMVQMANRKT</sequence>
<accession>A0ABR3S736</accession>
<feature type="region of interest" description="Disordered" evidence="1">
    <location>
        <begin position="622"/>
        <end position="645"/>
    </location>
</feature>
<reference evidence="2 3" key="1">
    <citation type="submission" date="2024-02" db="EMBL/GenBank/DDBJ databases">
        <title>De novo assembly and annotation of 12 fungi associated with fruit tree decline syndrome in Ontario, Canada.</title>
        <authorList>
            <person name="Sulman M."/>
            <person name="Ellouze W."/>
            <person name="Ilyukhin E."/>
        </authorList>
    </citation>
    <scope>NUCLEOTIDE SEQUENCE [LARGE SCALE GENOMIC DNA]</scope>
    <source>
        <strain evidence="2 3">M42-189</strain>
    </source>
</reference>
<dbReference type="Proteomes" id="UP001521785">
    <property type="component" value="Unassembled WGS sequence"/>
</dbReference>
<gene>
    <name evidence="2" type="ORF">SLS60_000327</name>
</gene>
<keyword evidence="3" id="KW-1185">Reference proteome</keyword>